<dbReference type="PANTHER" id="PTHR43395">
    <property type="entry name" value="SENSOR HISTIDINE KINASE CHEA"/>
    <property type="match status" value="1"/>
</dbReference>
<dbReference type="InterPro" id="IPR008207">
    <property type="entry name" value="Sig_transdc_His_kin_Hpt_dom"/>
</dbReference>
<feature type="domain" description="Histidine kinase" evidence="15">
    <location>
        <begin position="388"/>
        <end position="593"/>
    </location>
</feature>
<dbReference type="PROSITE" id="PS50851">
    <property type="entry name" value="CHEW"/>
    <property type="match status" value="1"/>
</dbReference>
<dbReference type="CDD" id="cd00088">
    <property type="entry name" value="HPT"/>
    <property type="match status" value="1"/>
</dbReference>
<dbReference type="Gene3D" id="1.10.287.560">
    <property type="entry name" value="Histidine kinase CheA-like, homodimeric domain"/>
    <property type="match status" value="1"/>
</dbReference>
<dbReference type="InterPro" id="IPR036097">
    <property type="entry name" value="HisK_dim/P_sf"/>
</dbReference>
<evidence type="ECO:0000313" key="19">
    <source>
        <dbReference type="EMBL" id="GLS92414.1"/>
    </source>
</evidence>
<dbReference type="InterPro" id="IPR003594">
    <property type="entry name" value="HATPase_dom"/>
</dbReference>
<evidence type="ECO:0000259" key="18">
    <source>
        <dbReference type="PROSITE" id="PS50894"/>
    </source>
</evidence>
<feature type="domain" description="Response regulatory" evidence="16">
    <location>
        <begin position="167"/>
        <end position="290"/>
    </location>
</feature>
<dbReference type="CDD" id="cd17546">
    <property type="entry name" value="REC_hyHK_CKI1_RcsC-like"/>
    <property type="match status" value="1"/>
</dbReference>
<dbReference type="InterPro" id="IPR004358">
    <property type="entry name" value="Sig_transdc_His_kin-like_C"/>
</dbReference>
<dbReference type="InterPro" id="IPR036641">
    <property type="entry name" value="HPT_dom_sf"/>
</dbReference>
<evidence type="ECO:0000256" key="11">
    <source>
        <dbReference type="ARBA" id="ARBA00035100"/>
    </source>
</evidence>
<evidence type="ECO:0000256" key="6">
    <source>
        <dbReference type="ARBA" id="ARBA00022679"/>
    </source>
</evidence>
<keyword evidence="5 13" id="KW-0597">Phosphoprotein</keyword>
<reference evidence="20" key="1">
    <citation type="journal article" date="2019" name="Int. J. Syst. Evol. Microbiol.">
        <title>The Global Catalogue of Microorganisms (GCM) 10K type strain sequencing project: providing services to taxonomists for standard genome sequencing and annotation.</title>
        <authorList>
            <consortium name="The Broad Institute Genomics Platform"/>
            <consortium name="The Broad Institute Genome Sequencing Center for Infectious Disease"/>
            <person name="Wu L."/>
            <person name="Ma J."/>
        </authorList>
    </citation>
    <scope>NUCLEOTIDE SEQUENCE [LARGE SCALE GENOMIC DNA]</scope>
    <source>
        <strain evidence="20">NBRC 103166</strain>
    </source>
</reference>
<dbReference type="EC" id="2.7.13.3" evidence="2"/>
<organism evidence="19 20">
    <name type="scientific">Psychromonas marina</name>
    <dbReference type="NCBI Taxonomy" id="88364"/>
    <lineage>
        <taxon>Bacteria</taxon>
        <taxon>Pseudomonadati</taxon>
        <taxon>Pseudomonadota</taxon>
        <taxon>Gammaproteobacteria</taxon>
        <taxon>Alteromonadales</taxon>
        <taxon>Psychromonadaceae</taxon>
        <taxon>Psychromonas</taxon>
    </lineage>
</organism>
<dbReference type="InterPro" id="IPR002545">
    <property type="entry name" value="CheW-lke_dom"/>
</dbReference>
<evidence type="ECO:0000259" key="15">
    <source>
        <dbReference type="PROSITE" id="PS50109"/>
    </source>
</evidence>
<dbReference type="Pfam" id="PF01627">
    <property type="entry name" value="Hpt"/>
    <property type="match status" value="1"/>
</dbReference>
<evidence type="ECO:0000256" key="10">
    <source>
        <dbReference type="ARBA" id="ARBA00023012"/>
    </source>
</evidence>
<dbReference type="InterPro" id="IPR036061">
    <property type="entry name" value="CheW-like_dom_sf"/>
</dbReference>
<dbReference type="InterPro" id="IPR051315">
    <property type="entry name" value="Bact_Chemotaxis_CheA"/>
</dbReference>
<evidence type="ECO:0000256" key="8">
    <source>
        <dbReference type="ARBA" id="ARBA00022777"/>
    </source>
</evidence>
<dbReference type="SUPFAM" id="SSF55874">
    <property type="entry name" value="ATPase domain of HSP90 chaperone/DNA topoisomerase II/histidine kinase"/>
    <property type="match status" value="1"/>
</dbReference>
<dbReference type="InterPro" id="IPR004105">
    <property type="entry name" value="CheA-like_dim"/>
</dbReference>
<proteinExistence type="predicted"/>
<dbReference type="InterPro" id="IPR001789">
    <property type="entry name" value="Sig_transdc_resp-reg_receiver"/>
</dbReference>
<dbReference type="SUPFAM" id="SSF50341">
    <property type="entry name" value="CheW-like"/>
    <property type="match status" value="1"/>
</dbReference>
<dbReference type="SMART" id="SM00073">
    <property type="entry name" value="HPT"/>
    <property type="match status" value="1"/>
</dbReference>
<evidence type="ECO:0000256" key="9">
    <source>
        <dbReference type="ARBA" id="ARBA00022840"/>
    </source>
</evidence>
<dbReference type="PRINTS" id="PR00344">
    <property type="entry name" value="BCTRLSENSOR"/>
</dbReference>
<feature type="domain" description="CheW-like" evidence="17">
    <location>
        <begin position="595"/>
        <end position="728"/>
    </location>
</feature>
<dbReference type="PANTHER" id="PTHR43395:SF10">
    <property type="entry name" value="CHEMOTAXIS PROTEIN CHEA"/>
    <property type="match status" value="1"/>
</dbReference>
<keyword evidence="6" id="KW-0808">Transferase</keyword>
<dbReference type="SUPFAM" id="SSF47226">
    <property type="entry name" value="Histidine-containing phosphotransfer domain, HPT domain"/>
    <property type="match status" value="1"/>
</dbReference>
<dbReference type="Pfam" id="PF01584">
    <property type="entry name" value="CheW"/>
    <property type="match status" value="1"/>
</dbReference>
<dbReference type="InterPro" id="IPR036890">
    <property type="entry name" value="HATPase_C_sf"/>
</dbReference>
<dbReference type="EMBL" id="BSPQ01000021">
    <property type="protein sequence ID" value="GLS92414.1"/>
    <property type="molecule type" value="Genomic_DNA"/>
</dbReference>
<dbReference type="Gene3D" id="1.20.120.160">
    <property type="entry name" value="HPT domain"/>
    <property type="match status" value="1"/>
</dbReference>
<evidence type="ECO:0000256" key="13">
    <source>
        <dbReference type="PROSITE-ProRule" id="PRU00169"/>
    </source>
</evidence>
<evidence type="ECO:0000256" key="4">
    <source>
        <dbReference type="ARBA" id="ARBA00022500"/>
    </source>
</evidence>
<comment type="catalytic activity">
    <reaction evidence="1">
        <text>ATP + protein L-histidine = ADP + protein N-phospho-L-histidine.</text>
        <dbReference type="EC" id="2.7.13.3"/>
    </reaction>
</comment>
<evidence type="ECO:0000313" key="20">
    <source>
        <dbReference type="Proteomes" id="UP001157353"/>
    </source>
</evidence>
<dbReference type="SMART" id="SM00260">
    <property type="entry name" value="CheW"/>
    <property type="match status" value="1"/>
</dbReference>
<evidence type="ECO:0000256" key="3">
    <source>
        <dbReference type="ARBA" id="ARBA00021495"/>
    </source>
</evidence>
<feature type="domain" description="HPt" evidence="18">
    <location>
        <begin position="1"/>
        <end position="105"/>
    </location>
</feature>
<dbReference type="Pfam" id="PF00072">
    <property type="entry name" value="Response_reg"/>
    <property type="match status" value="1"/>
</dbReference>
<feature type="region of interest" description="Disordered" evidence="14">
    <location>
        <begin position="297"/>
        <end position="345"/>
    </location>
</feature>
<dbReference type="RefSeq" id="WP_284205515.1">
    <property type="nucleotide sequence ID" value="NZ_BSPQ01000021.1"/>
</dbReference>
<dbReference type="CDD" id="cd00731">
    <property type="entry name" value="CheA_reg"/>
    <property type="match status" value="1"/>
</dbReference>
<feature type="modified residue" description="4-aspartylphosphate" evidence="13">
    <location>
        <position position="220"/>
    </location>
</feature>
<keyword evidence="7" id="KW-0547">Nucleotide-binding</keyword>
<dbReference type="Gene3D" id="3.40.50.2300">
    <property type="match status" value="1"/>
</dbReference>
<feature type="modified residue" description="Phosphohistidine" evidence="12">
    <location>
        <position position="48"/>
    </location>
</feature>
<dbReference type="SUPFAM" id="SSF52172">
    <property type="entry name" value="CheY-like"/>
    <property type="match status" value="1"/>
</dbReference>
<dbReference type="PROSITE" id="PS50894">
    <property type="entry name" value="HPT"/>
    <property type="match status" value="1"/>
</dbReference>
<evidence type="ECO:0000259" key="17">
    <source>
        <dbReference type="PROSITE" id="PS50851"/>
    </source>
</evidence>
<keyword evidence="20" id="KW-1185">Reference proteome</keyword>
<protein>
    <recommendedName>
        <fullName evidence="3">Chemotaxis protein CheA</fullName>
        <ecNumber evidence="2">2.7.13.3</ecNumber>
    </recommendedName>
</protein>
<evidence type="ECO:0000256" key="12">
    <source>
        <dbReference type="PROSITE-ProRule" id="PRU00110"/>
    </source>
</evidence>
<evidence type="ECO:0000256" key="7">
    <source>
        <dbReference type="ARBA" id="ARBA00022741"/>
    </source>
</evidence>
<evidence type="ECO:0000256" key="1">
    <source>
        <dbReference type="ARBA" id="ARBA00000085"/>
    </source>
</evidence>
<dbReference type="InterPro" id="IPR011006">
    <property type="entry name" value="CheY-like_superfamily"/>
</dbReference>
<evidence type="ECO:0000256" key="14">
    <source>
        <dbReference type="SAM" id="MobiDB-lite"/>
    </source>
</evidence>
<dbReference type="Gene3D" id="2.30.30.40">
    <property type="entry name" value="SH3 Domains"/>
    <property type="match status" value="1"/>
</dbReference>
<dbReference type="Proteomes" id="UP001157353">
    <property type="component" value="Unassembled WGS sequence"/>
</dbReference>
<dbReference type="SMART" id="SM01231">
    <property type="entry name" value="H-kinase_dim"/>
    <property type="match status" value="1"/>
</dbReference>
<keyword evidence="8" id="KW-0418">Kinase</keyword>
<feature type="compositionally biased region" description="Polar residues" evidence="14">
    <location>
        <begin position="303"/>
        <end position="340"/>
    </location>
</feature>
<evidence type="ECO:0000256" key="2">
    <source>
        <dbReference type="ARBA" id="ARBA00012438"/>
    </source>
</evidence>
<name>A0ABQ6E4S9_9GAMM</name>
<keyword evidence="9" id="KW-0067">ATP-binding</keyword>
<evidence type="ECO:0000256" key="5">
    <source>
        <dbReference type="ARBA" id="ARBA00022553"/>
    </source>
</evidence>
<dbReference type="Pfam" id="PF02895">
    <property type="entry name" value="H-kinase_dim"/>
    <property type="match status" value="1"/>
</dbReference>
<dbReference type="InterPro" id="IPR037006">
    <property type="entry name" value="CheA-like_homodim_sf"/>
</dbReference>
<dbReference type="SMART" id="SM00448">
    <property type="entry name" value="REC"/>
    <property type="match status" value="1"/>
</dbReference>
<dbReference type="SUPFAM" id="SSF47384">
    <property type="entry name" value="Homodimeric domain of signal transducing histidine kinase"/>
    <property type="match status" value="1"/>
</dbReference>
<dbReference type="InterPro" id="IPR005467">
    <property type="entry name" value="His_kinase_dom"/>
</dbReference>
<dbReference type="SMART" id="SM00387">
    <property type="entry name" value="HATPase_c"/>
    <property type="match status" value="1"/>
</dbReference>
<gene>
    <name evidence="19" type="primary">cheA</name>
    <name evidence="19" type="ORF">GCM10007916_34850</name>
</gene>
<dbReference type="CDD" id="cd16916">
    <property type="entry name" value="HATPase_CheA-like"/>
    <property type="match status" value="1"/>
</dbReference>
<accession>A0ABQ6E4S9</accession>
<dbReference type="Pfam" id="PF02518">
    <property type="entry name" value="HATPase_c"/>
    <property type="match status" value="1"/>
</dbReference>
<sequence>MPDSTQQFDKIFFEEMTEHLEEMESLLLNMQVKDENQDAFDAIFRAAHSIKGGAGIFGFDDISSVTHILESLLDKLRCDELTLTKSMIETFLEANDLLTSLKESHQFNDTDLVSVSRVNKVCEQLKTTAGGLTITDHVVVTSTPQQTVETTADEQTELTQQEKENTKILLVEDTKVNQMVATFTLKKLGFSTLEVAEDGQQALDKLNEATDIPFNLILLDCQMPIMDGYQATRAIRKGEASEVNRHVIIIAMTAMAGEKEKQQCLTAGMDDYLIKPIDAKRVDEKIQYWINKRKNTKKAIETDQASSDNNRLQQQDVTEAKIQTQPNTVQKSPKKTTNNKNQHETYSIRVETAKVDQLINQVGELIITQSMLQKLSVDLGLNDNELLATRLSQLENNTRDLQASVMSVRMMPINTVFGRFPRIIRDLSTKLDKDIKLLIEGGQTELDKSLLEMIVDPLTHLIRNSIDHGIESPEVRLKNNKQEQGTITLSAFYRGGDVIVNVDDDGAGIDAVKIEQKARKNGMKLADKMTDNEIFQLIFTAGFSMADKVTDVSGRGVGMDVVKRNITSMGGRVEISSVLGKGSKISIHLPLTLAIIEGMSIAVGEHIYIIPLSFIVESLQPRAEEVQVLNGGQVMVLVHGHYIPVLALHQFFNIETTITQLHQGIVILLEHDSKMIALFVDALVGQQQVVLKNLENNFRKVPSISGATIMGDGKVALILDVADLVQQC</sequence>
<comment type="caution">
    <text evidence="19">The sequence shown here is derived from an EMBL/GenBank/DDBJ whole genome shotgun (WGS) entry which is preliminary data.</text>
</comment>
<keyword evidence="4" id="KW-0145">Chemotaxis</keyword>
<evidence type="ECO:0000259" key="16">
    <source>
        <dbReference type="PROSITE" id="PS50110"/>
    </source>
</evidence>
<comment type="function">
    <text evidence="11">Involved in the transmission of sensory signals from the chemoreceptors to the flagellar motors. CheA is autophosphorylated; it can transfer its phosphate group to either CheB or CheY.</text>
</comment>
<dbReference type="PROSITE" id="PS50110">
    <property type="entry name" value="RESPONSE_REGULATORY"/>
    <property type="match status" value="1"/>
</dbReference>
<keyword evidence="10" id="KW-0902">Two-component regulatory system</keyword>
<dbReference type="Gene3D" id="3.30.565.10">
    <property type="entry name" value="Histidine kinase-like ATPase, C-terminal domain"/>
    <property type="match status" value="1"/>
</dbReference>
<dbReference type="PROSITE" id="PS50109">
    <property type="entry name" value="HIS_KIN"/>
    <property type="match status" value="1"/>
</dbReference>